<evidence type="ECO:0000313" key="1">
    <source>
        <dbReference type="EMBL" id="ASN60609.1"/>
    </source>
</evidence>
<organism evidence="1 2">
    <name type="scientific">Latilactobacillus curvatus</name>
    <name type="common">Lactobacillus curvatus</name>
    <dbReference type="NCBI Taxonomy" id="28038"/>
    <lineage>
        <taxon>Bacteria</taxon>
        <taxon>Bacillati</taxon>
        <taxon>Bacillota</taxon>
        <taxon>Bacilli</taxon>
        <taxon>Lactobacillales</taxon>
        <taxon>Lactobacillaceae</taxon>
        <taxon>Latilactobacillus</taxon>
    </lineage>
</organism>
<dbReference type="EMBL" id="CP022474">
    <property type="protein sequence ID" value="ASN60609.1"/>
    <property type="molecule type" value="Genomic_DNA"/>
</dbReference>
<reference evidence="1 2" key="1">
    <citation type="submission" date="2017-07" db="EMBL/GenBank/DDBJ databases">
        <title>Lactobacillus curvatus MRS6 whole genome.</title>
        <authorList>
            <person name="Jans C."/>
            <person name="Lagler S."/>
            <person name="Lacroix C."/>
            <person name="Meile L."/>
            <person name="Stevens M.J.A."/>
        </authorList>
    </citation>
    <scope>NUCLEOTIDE SEQUENCE [LARGE SCALE GENOMIC DNA]</scope>
    <source>
        <strain evidence="1 2">MRS6</strain>
    </source>
</reference>
<evidence type="ECO:0000313" key="2">
    <source>
        <dbReference type="Proteomes" id="UP000199749"/>
    </source>
</evidence>
<dbReference type="AlphaFoldDB" id="A0A1X7QI26"/>
<name>A0A1X7QI26_LATCU</name>
<sequence>MSAKVAGTIMYKTEQGQYDFLVQPQVDASYKMLVTNKQDDQTPLAAVLIAIQAQLNIDVNELRLINLANINLEGENVSFFVFQWGAHEADFYTEQLRIISEAGFRFANPSEFTELLDKLEVTSVPHLN</sequence>
<dbReference type="RefSeq" id="WP_004270508.1">
    <property type="nucleotide sequence ID" value="NZ_CBCPHQ010000038.1"/>
</dbReference>
<accession>A0A1X7QI26</accession>
<protein>
    <submittedName>
        <fullName evidence="1">Uncharacterized protein</fullName>
    </submittedName>
</protein>
<gene>
    <name evidence="1" type="ORF">CG419_08265</name>
</gene>
<proteinExistence type="predicted"/>
<dbReference type="Proteomes" id="UP000199749">
    <property type="component" value="Chromosome"/>
</dbReference>